<dbReference type="PANTHER" id="PTHR21057">
    <property type="entry name" value="PHOSPHO-2-DEHYDRO-3-DEOXYHEPTONATE ALDOLASE"/>
    <property type="match status" value="1"/>
</dbReference>
<dbReference type="RefSeq" id="WP_066481820.1">
    <property type="nucleotide sequence ID" value="NZ_CP014639.1"/>
</dbReference>
<organism evidence="10 11">
    <name type="scientific">Candidatus Chlamydia sanziniae</name>
    <dbReference type="NCBI Taxonomy" id="1806891"/>
    <lineage>
        <taxon>Bacteria</taxon>
        <taxon>Pseudomonadati</taxon>
        <taxon>Chlamydiota</taxon>
        <taxon>Chlamydiia</taxon>
        <taxon>Chlamydiales</taxon>
        <taxon>Chlamydiaceae</taxon>
        <taxon>Chlamydia/Chlamydophila group</taxon>
        <taxon>Chlamydia</taxon>
    </lineage>
</organism>
<gene>
    <name evidence="8" type="primary">kdsA</name>
    <name evidence="10" type="ORF">Cs308_0356</name>
</gene>
<dbReference type="OrthoDB" id="9780456at2"/>
<comment type="subcellular location">
    <subcellularLocation>
        <location evidence="1 8">Cytoplasm</location>
    </subcellularLocation>
</comment>
<dbReference type="SUPFAM" id="SSF51569">
    <property type="entry name" value="Aldolase"/>
    <property type="match status" value="1"/>
</dbReference>
<dbReference type="Proteomes" id="UP000078162">
    <property type="component" value="Chromosome"/>
</dbReference>
<evidence type="ECO:0000313" key="10">
    <source>
        <dbReference type="EMBL" id="ANH78527.1"/>
    </source>
</evidence>
<dbReference type="KEGG" id="csaz:Cs308_0356"/>
<keyword evidence="11" id="KW-1185">Reference proteome</keyword>
<dbReference type="UniPathway" id="UPA00357">
    <property type="reaction ID" value="UER00474"/>
</dbReference>
<evidence type="ECO:0000256" key="5">
    <source>
        <dbReference type="ARBA" id="ARBA00022490"/>
    </source>
</evidence>
<evidence type="ECO:0000256" key="6">
    <source>
        <dbReference type="ARBA" id="ARBA00022679"/>
    </source>
</evidence>
<dbReference type="Pfam" id="PF00793">
    <property type="entry name" value="DAHP_synth_1"/>
    <property type="match status" value="1"/>
</dbReference>
<comment type="pathway">
    <text evidence="2">Bacterial outer membrane biogenesis; lipopolysaccharide biosynthesis.</text>
</comment>
<sequence length="269" mass="29306">MFENKMILITGPCVIESEAIALKTAEKLQQLLAPYESRISWIFKSSYDKANRSSLASYRGPGLEKGLRILAKIKEMLHVQVLTDIHTPNEAYAAAEVCDILQIPAFLCRQTDLLVAAGETGAIINLKKGQFLSPWDMQGPIDKVLSTGNDKILLTERGYSFGYNNLISDMRSIAVLERTGFPVIFDATHSVQLPGALTTKSGGQTEFIPTLSRAALAAGAHGLFVEAHPTPKIAKSDAASMLSLSELENLLPGWDQLFTCINSLRMVPA</sequence>
<keyword evidence="6 8" id="KW-0808">Transferase</keyword>
<evidence type="ECO:0000256" key="1">
    <source>
        <dbReference type="ARBA" id="ARBA00004496"/>
    </source>
</evidence>
<evidence type="ECO:0000256" key="3">
    <source>
        <dbReference type="ARBA" id="ARBA00004845"/>
    </source>
</evidence>
<dbReference type="EMBL" id="CP014639">
    <property type="protein sequence ID" value="ANH78527.1"/>
    <property type="molecule type" value="Genomic_DNA"/>
</dbReference>
<dbReference type="STRING" id="1806891.Cs308_0356"/>
<dbReference type="InterPro" id="IPR006218">
    <property type="entry name" value="DAHP1/KDSA"/>
</dbReference>
<comment type="catalytic activity">
    <reaction evidence="7 8">
        <text>D-arabinose 5-phosphate + phosphoenolpyruvate + H2O = 3-deoxy-alpha-D-manno-2-octulosonate-8-phosphate + phosphate</text>
        <dbReference type="Rhea" id="RHEA:14053"/>
        <dbReference type="ChEBI" id="CHEBI:15377"/>
        <dbReference type="ChEBI" id="CHEBI:43474"/>
        <dbReference type="ChEBI" id="CHEBI:57693"/>
        <dbReference type="ChEBI" id="CHEBI:58702"/>
        <dbReference type="ChEBI" id="CHEBI:85985"/>
        <dbReference type="EC" id="2.5.1.55"/>
    </reaction>
</comment>
<dbReference type="Gene3D" id="3.20.20.70">
    <property type="entry name" value="Aldolase class I"/>
    <property type="match status" value="1"/>
</dbReference>
<name>A0A1A9HV05_9CHLA</name>
<keyword evidence="5 8" id="KW-0963">Cytoplasm</keyword>
<dbReference type="UniPathway" id="UPA00030"/>
<dbReference type="AlphaFoldDB" id="A0A1A9HV05"/>
<evidence type="ECO:0000256" key="2">
    <source>
        <dbReference type="ARBA" id="ARBA00004756"/>
    </source>
</evidence>
<dbReference type="InterPro" id="IPR013785">
    <property type="entry name" value="Aldolase_TIM"/>
</dbReference>
<comment type="similarity">
    <text evidence="4 8">Belongs to the KdsA family.</text>
</comment>
<dbReference type="HAMAP" id="MF_00056">
    <property type="entry name" value="KDO8P_synth"/>
    <property type="match status" value="1"/>
</dbReference>
<evidence type="ECO:0000256" key="4">
    <source>
        <dbReference type="ARBA" id="ARBA00010499"/>
    </source>
</evidence>
<dbReference type="GO" id="GO:0019294">
    <property type="term" value="P:keto-3-deoxy-D-manno-octulosonic acid biosynthetic process"/>
    <property type="evidence" value="ECO:0007669"/>
    <property type="project" value="UniProtKB-UniRule"/>
</dbReference>
<evidence type="ECO:0000256" key="8">
    <source>
        <dbReference type="HAMAP-Rule" id="MF_00056"/>
    </source>
</evidence>
<proteinExistence type="inferred from homology"/>
<dbReference type="GO" id="GO:0008676">
    <property type="term" value="F:3-deoxy-8-phosphooctulonate synthase activity"/>
    <property type="evidence" value="ECO:0007669"/>
    <property type="project" value="UniProtKB-UniRule"/>
</dbReference>
<evidence type="ECO:0000256" key="7">
    <source>
        <dbReference type="ARBA" id="ARBA00049112"/>
    </source>
</evidence>
<evidence type="ECO:0000313" key="11">
    <source>
        <dbReference type="Proteomes" id="UP000078162"/>
    </source>
</evidence>
<dbReference type="NCBIfam" id="TIGR01362">
    <property type="entry name" value="KDO8P_synth"/>
    <property type="match status" value="1"/>
</dbReference>
<evidence type="ECO:0000259" key="9">
    <source>
        <dbReference type="Pfam" id="PF00793"/>
    </source>
</evidence>
<dbReference type="NCBIfam" id="NF003543">
    <property type="entry name" value="PRK05198.1"/>
    <property type="match status" value="1"/>
</dbReference>
<dbReference type="PATRIC" id="fig|1806891.3.peg.347"/>
<protein>
    <recommendedName>
        <fullName evidence="8">2-dehydro-3-deoxyphosphooctonate aldolase</fullName>
        <ecNumber evidence="8">2.5.1.55</ecNumber>
    </recommendedName>
    <alternativeName>
        <fullName evidence="8">3-deoxy-D-manno-octulosonic acid 8-phosphate synthase</fullName>
    </alternativeName>
    <alternativeName>
        <fullName evidence="8">KDO-8-phosphate synthase</fullName>
        <shortName evidence="8">KDO 8-P synthase</shortName>
        <shortName evidence="8">KDOPS</shortName>
    </alternativeName>
    <alternativeName>
        <fullName evidence="8">Phospho-2-dehydro-3-deoxyoctonate aldolase</fullName>
    </alternativeName>
</protein>
<accession>A0A1A9HV05</accession>
<reference evidence="11" key="1">
    <citation type="submission" date="2016-03" db="EMBL/GenBank/DDBJ databases">
        <title>Culture-independent genomics supports pathogen discovery for uncultivable bacteria within the genus Chlamydia.</title>
        <authorList>
            <person name="Taylor-Brown A."/>
            <person name="Bachmann N.L."/>
            <person name="Borel N."/>
            <person name="Polkinghorne A."/>
        </authorList>
    </citation>
    <scope>NUCLEOTIDE SEQUENCE [LARGE SCALE GENOMIC DNA]</scope>
    <source>
        <strain evidence="11">2742-308</strain>
    </source>
</reference>
<dbReference type="GO" id="GO:0005737">
    <property type="term" value="C:cytoplasm"/>
    <property type="evidence" value="ECO:0007669"/>
    <property type="project" value="UniProtKB-SubCell"/>
</dbReference>
<feature type="domain" description="DAHP synthetase I/KDSA" evidence="9">
    <location>
        <begin position="4"/>
        <end position="259"/>
    </location>
</feature>
<comment type="pathway">
    <text evidence="3 8">Carbohydrate biosynthesis; 3-deoxy-D-manno-octulosonate biosynthesis; 3-deoxy-D-manno-octulosonate from D-ribulose 5-phosphate: step 2/3.</text>
</comment>
<dbReference type="InterPro" id="IPR006269">
    <property type="entry name" value="KDO8P_synthase"/>
</dbReference>
<dbReference type="EC" id="2.5.1.55" evidence="8"/>
<keyword evidence="8" id="KW-0448">Lipopolysaccharide biosynthesis</keyword>